<evidence type="ECO:0000313" key="3">
    <source>
        <dbReference type="Proteomes" id="UP000193083"/>
    </source>
</evidence>
<dbReference type="InterPro" id="IPR010323">
    <property type="entry name" value="DUF924"/>
</dbReference>
<dbReference type="OrthoDB" id="7593450at2"/>
<reference evidence="2 3" key="1">
    <citation type="submission" date="2017-04" db="EMBL/GenBank/DDBJ databases">
        <authorList>
            <person name="Afonso C.L."/>
            <person name="Miller P.J."/>
            <person name="Scott M.A."/>
            <person name="Spackman E."/>
            <person name="Goraichik I."/>
            <person name="Dimitrov K.M."/>
            <person name="Suarez D.L."/>
            <person name="Swayne D.E."/>
        </authorList>
    </citation>
    <scope>NUCLEOTIDE SEQUENCE [LARGE SCALE GENOMIC DNA]</scope>
    <source>
        <strain evidence="2 3">B5P</strain>
    </source>
</reference>
<dbReference type="SUPFAM" id="SSF48452">
    <property type="entry name" value="TPR-like"/>
    <property type="match status" value="1"/>
</dbReference>
<dbReference type="RefSeq" id="WP_085465447.1">
    <property type="nucleotide sequence ID" value="NZ_FXBL01000004.1"/>
</dbReference>
<dbReference type="Pfam" id="PF06041">
    <property type="entry name" value="DUF924"/>
    <property type="match status" value="1"/>
</dbReference>
<name>A0A1X7PAR3_9HYPH</name>
<dbReference type="Gene3D" id="1.20.58.320">
    <property type="entry name" value="TPR-like"/>
    <property type="match status" value="1"/>
</dbReference>
<keyword evidence="3" id="KW-1185">Reference proteome</keyword>
<gene>
    <name evidence="2" type="ORF">SAMN02982922_3650</name>
</gene>
<dbReference type="InterPro" id="IPR011990">
    <property type="entry name" value="TPR-like_helical_dom_sf"/>
</dbReference>
<protein>
    <submittedName>
        <fullName evidence="2">Uncharacterized conserved protein, DUF924 family</fullName>
    </submittedName>
</protein>
<dbReference type="AlphaFoldDB" id="A0A1X7PAR3"/>
<sequence>MTGDEKDISIITGFWREAGPDAWFRKDDGFDDAFRAAHQDQHWRAARRELDHWNSSPDGALALMILLDQFPRNCFRGTAHMFATDPLARHHARHAVSMGYDKGVAEELRSFIYLPFEHSEDLADQERSVELFTPLGGEALQYAIIHLDIIKAFGRFPHRNRSLGRETTPQEQAFLDQGGFAG</sequence>
<accession>A0A1X7PAR3</accession>
<organism evidence="2 3">
    <name type="scientific">Mesorhizobium australicum</name>
    <dbReference type="NCBI Taxonomy" id="536018"/>
    <lineage>
        <taxon>Bacteria</taxon>
        <taxon>Pseudomonadati</taxon>
        <taxon>Pseudomonadota</taxon>
        <taxon>Alphaproteobacteria</taxon>
        <taxon>Hyphomicrobiales</taxon>
        <taxon>Phyllobacteriaceae</taxon>
        <taxon>Mesorhizobium</taxon>
    </lineage>
</organism>
<dbReference type="Proteomes" id="UP000193083">
    <property type="component" value="Unassembled WGS sequence"/>
</dbReference>
<proteinExistence type="predicted"/>
<dbReference type="EMBL" id="FXBL01000004">
    <property type="protein sequence ID" value="SMH48019.1"/>
    <property type="molecule type" value="Genomic_DNA"/>
</dbReference>
<dbReference type="Gene3D" id="1.25.40.10">
    <property type="entry name" value="Tetratricopeptide repeat domain"/>
    <property type="match status" value="1"/>
</dbReference>
<feature type="region of interest" description="Disordered" evidence="1">
    <location>
        <begin position="161"/>
        <end position="182"/>
    </location>
</feature>
<evidence type="ECO:0000313" key="2">
    <source>
        <dbReference type="EMBL" id="SMH48019.1"/>
    </source>
</evidence>
<evidence type="ECO:0000256" key="1">
    <source>
        <dbReference type="SAM" id="MobiDB-lite"/>
    </source>
</evidence>